<evidence type="ECO:0000313" key="1">
    <source>
        <dbReference type="EMBL" id="KAE9961430.1"/>
    </source>
</evidence>
<accession>A0A8H3U1E0</accession>
<protein>
    <submittedName>
        <fullName evidence="1">Uncharacterized protein</fullName>
    </submittedName>
</protein>
<dbReference type="EMBL" id="WNWQ01001555">
    <property type="protein sequence ID" value="KAE9961430.1"/>
    <property type="molecule type" value="Genomic_DNA"/>
</dbReference>
<organism evidence="1 2">
    <name type="scientific">Venturia inaequalis</name>
    <name type="common">Apple scab fungus</name>
    <dbReference type="NCBI Taxonomy" id="5025"/>
    <lineage>
        <taxon>Eukaryota</taxon>
        <taxon>Fungi</taxon>
        <taxon>Dikarya</taxon>
        <taxon>Ascomycota</taxon>
        <taxon>Pezizomycotina</taxon>
        <taxon>Dothideomycetes</taxon>
        <taxon>Pleosporomycetidae</taxon>
        <taxon>Venturiales</taxon>
        <taxon>Venturiaceae</taxon>
        <taxon>Venturia</taxon>
    </lineage>
</organism>
<dbReference type="AlphaFoldDB" id="A0A8H3U1E0"/>
<reference evidence="1 2" key="1">
    <citation type="submission" date="2019-11" db="EMBL/GenBank/DDBJ databases">
        <title>Venturia inaequalis Genome Resource.</title>
        <authorList>
            <person name="Lichtner F.J."/>
        </authorList>
    </citation>
    <scope>NUCLEOTIDE SEQUENCE [LARGE SCALE GENOMIC DNA]</scope>
    <source>
        <strain evidence="1">Bline_iso_100314</strain>
    </source>
</reference>
<dbReference type="Proteomes" id="UP000433883">
    <property type="component" value="Unassembled WGS sequence"/>
</dbReference>
<proteinExistence type="predicted"/>
<evidence type="ECO:0000313" key="2">
    <source>
        <dbReference type="Proteomes" id="UP000433883"/>
    </source>
</evidence>
<name>A0A8H3U1E0_VENIN</name>
<comment type="caution">
    <text evidence="1">The sequence shown here is derived from an EMBL/GenBank/DDBJ whole genome shotgun (WGS) entry which is preliminary data.</text>
</comment>
<gene>
    <name evidence="1" type="ORF">BLS_002113</name>
</gene>
<sequence>MSDALIAFFRSTLPEDLAVALNNQLELLEAAKFEDIFKEKLVRNLLGHENNEQTKEVQLNDCRGWNDFISRRLEVLRSKREDDGNSKIEDSPAYQQHIFFIAALAAVGAFLQSNVTGPPLPFSSAKALFLADIEADTKSVKSIRASLIDLLGADGIAEYKLTPNVELLCLADTILTHPALKKNIPPAI</sequence>